<evidence type="ECO:0000313" key="3">
    <source>
        <dbReference type="Proteomes" id="UP001152320"/>
    </source>
</evidence>
<proteinExistence type="predicted"/>
<organism evidence="2 3">
    <name type="scientific">Holothuria leucospilota</name>
    <name type="common">Black long sea cucumber</name>
    <name type="synonym">Mertensiothuria leucospilota</name>
    <dbReference type="NCBI Taxonomy" id="206669"/>
    <lineage>
        <taxon>Eukaryota</taxon>
        <taxon>Metazoa</taxon>
        <taxon>Echinodermata</taxon>
        <taxon>Eleutherozoa</taxon>
        <taxon>Echinozoa</taxon>
        <taxon>Holothuroidea</taxon>
        <taxon>Aspidochirotacea</taxon>
        <taxon>Aspidochirotida</taxon>
        <taxon>Holothuriidae</taxon>
        <taxon>Holothuria</taxon>
    </lineage>
</organism>
<gene>
    <name evidence="2" type="ORF">HOLleu_04574</name>
</gene>
<keyword evidence="3" id="KW-1185">Reference proteome</keyword>
<name>A0A9Q1CTG7_HOLLE</name>
<evidence type="ECO:0000256" key="1">
    <source>
        <dbReference type="SAM" id="Coils"/>
    </source>
</evidence>
<dbReference type="AlphaFoldDB" id="A0A9Q1CTG7"/>
<dbReference type="EMBL" id="JAIZAY010000001">
    <property type="protein sequence ID" value="KAJ8051123.1"/>
    <property type="molecule type" value="Genomic_DNA"/>
</dbReference>
<comment type="caution">
    <text evidence="2">The sequence shown here is derived from an EMBL/GenBank/DDBJ whole genome shotgun (WGS) entry which is preliminary data.</text>
</comment>
<sequence>MAAYWRGHYQTSPEYRRMKIDISDHLTTANAVRLAILLGCSPLVQDSVHKSRTPGIEVLNDLEHRGILGERKVDQLEEALEDIDLSQAAVYVKQYKENMPAEQARQRRGSESSLASEDSGIAALGGSHSLLSASFGEISLGPEDGRPPEAFCNRCNVELTWQTAAKEHFSHIKDDVISGDKLPFEILRKKHEINQELDDIVEKMRQADKFVAEECPDGTSEKIAEVERLAAEFCEKVEKQKKRLLNALVLSQQDMASRVDGYRKSVREMTGMCESLKQEMVAAQGEEGGSVRQLKHLNDVKCMLQDKRYNVNTQLKGIQESRAREFLRSTPNDGQFAELLDSTLAGTVWILEDQLVMVFDERSTHGHIELKCFAGPDADKESWSKFIEVPPGGSDVVVSPIEYYVGHHPHILLAAGASVYMLQLSYNGYHYDGIYDTKSNELDMDPNSYVTSICAHEQGSQGKGMFVISSNTSLSVKQYDSRCNLIREIPCSQYVSSIFSVSCVDDVIAVVDNLIGHVVLIRCESNVTSLIATLTPPVSDTPVVPWVVLWTGALWLVLWVPQRENTLKWWITSHEENGHEICLYDGVFTRMSFPVAISRFIYGIVICFSDATIQKVEQVK</sequence>
<dbReference type="InterPro" id="IPR011029">
    <property type="entry name" value="DEATH-like_dom_sf"/>
</dbReference>
<feature type="coiled-coil region" evidence="1">
    <location>
        <begin position="223"/>
        <end position="286"/>
    </location>
</feature>
<dbReference type="Proteomes" id="UP001152320">
    <property type="component" value="Chromosome 1"/>
</dbReference>
<reference evidence="2" key="1">
    <citation type="submission" date="2021-10" db="EMBL/GenBank/DDBJ databases">
        <title>Tropical sea cucumber genome reveals ecological adaptation and Cuvierian tubules defense mechanism.</title>
        <authorList>
            <person name="Chen T."/>
        </authorList>
    </citation>
    <scope>NUCLEOTIDE SEQUENCE</scope>
    <source>
        <strain evidence="2">Nanhai2018</strain>
        <tissue evidence="2">Muscle</tissue>
    </source>
</reference>
<protein>
    <submittedName>
        <fullName evidence="2">Uncharacterized protein</fullName>
    </submittedName>
</protein>
<evidence type="ECO:0000313" key="2">
    <source>
        <dbReference type="EMBL" id="KAJ8051123.1"/>
    </source>
</evidence>
<keyword evidence="1" id="KW-0175">Coiled coil</keyword>
<dbReference type="Gene3D" id="1.10.533.10">
    <property type="entry name" value="Death Domain, Fas"/>
    <property type="match status" value="1"/>
</dbReference>
<accession>A0A9Q1CTG7</accession>
<dbReference type="OrthoDB" id="10518363at2759"/>